<organism evidence="3 4">
    <name type="scientific">Armillaria ostoyae</name>
    <name type="common">Armillaria root rot fungus</name>
    <dbReference type="NCBI Taxonomy" id="47428"/>
    <lineage>
        <taxon>Eukaryota</taxon>
        <taxon>Fungi</taxon>
        <taxon>Dikarya</taxon>
        <taxon>Basidiomycota</taxon>
        <taxon>Agaricomycotina</taxon>
        <taxon>Agaricomycetes</taxon>
        <taxon>Agaricomycetidae</taxon>
        <taxon>Agaricales</taxon>
        <taxon>Marasmiineae</taxon>
        <taxon>Physalacriaceae</taxon>
        <taxon>Armillaria</taxon>
    </lineage>
</organism>
<evidence type="ECO:0000313" key="4">
    <source>
        <dbReference type="Proteomes" id="UP000219338"/>
    </source>
</evidence>
<dbReference type="InterPro" id="IPR016162">
    <property type="entry name" value="Ald_DH_N"/>
</dbReference>
<proteinExistence type="predicted"/>
<evidence type="ECO:0000313" key="3">
    <source>
        <dbReference type="EMBL" id="SJL16247.1"/>
    </source>
</evidence>
<dbReference type="EMBL" id="FUEG01000033">
    <property type="protein sequence ID" value="SJL16247.1"/>
    <property type="molecule type" value="Genomic_DNA"/>
</dbReference>
<dbReference type="SUPFAM" id="SSF53720">
    <property type="entry name" value="ALDH-like"/>
    <property type="match status" value="1"/>
</dbReference>
<dbReference type="Gene3D" id="3.40.309.10">
    <property type="entry name" value="Aldehyde Dehydrogenase, Chain A, domain 2"/>
    <property type="match status" value="1"/>
</dbReference>
<keyword evidence="4" id="KW-1185">Reference proteome</keyword>
<feature type="domain" description="Aldehyde dehydrogenase" evidence="2">
    <location>
        <begin position="79"/>
        <end position="177"/>
    </location>
</feature>
<dbReference type="InterPro" id="IPR015590">
    <property type="entry name" value="Aldehyde_DH_dom"/>
</dbReference>
<sequence length="196" mass="21412">MARPMKHLPSLPPPKTNNGAYRPPYASVLALPFEIGSIYPSDIIITAGIDNDTLILITSRSLYHPQMVVSVFTCKPILTLHSTFLIGELFQEAGLPVGVLDLVTISKEYSPVLTVAHRRVCKINFTGSDRIGRIIVGEAAKYISNLTSSSSAERRLQLVLDNADVDAVAKGIVSAVMRMCSLTLKPAFNYDLRHFG</sequence>
<dbReference type="Gene3D" id="3.40.605.10">
    <property type="entry name" value="Aldehyde Dehydrogenase, Chain A, domain 1"/>
    <property type="match status" value="1"/>
</dbReference>
<dbReference type="STRING" id="47428.A0A284S5G3"/>
<gene>
    <name evidence="3" type="ORF">ARMOST_19767</name>
</gene>
<dbReference type="InterPro" id="IPR016161">
    <property type="entry name" value="Ald_DH/histidinol_DH"/>
</dbReference>
<dbReference type="GO" id="GO:0009450">
    <property type="term" value="P:gamma-aminobutyric acid catabolic process"/>
    <property type="evidence" value="ECO:0007669"/>
    <property type="project" value="TreeGrafter"/>
</dbReference>
<name>A0A284S5G3_ARMOS</name>
<dbReference type="Proteomes" id="UP000219338">
    <property type="component" value="Unassembled WGS sequence"/>
</dbReference>
<dbReference type="PANTHER" id="PTHR43353:SF6">
    <property type="entry name" value="CYTOPLASMIC ALDEHYDE DEHYDROGENASE (EUROFUNG)"/>
    <property type="match status" value="1"/>
</dbReference>
<evidence type="ECO:0000256" key="1">
    <source>
        <dbReference type="ARBA" id="ARBA00023002"/>
    </source>
</evidence>
<reference evidence="4" key="1">
    <citation type="journal article" date="2017" name="Nat. Ecol. Evol.">
        <title>Genome expansion and lineage-specific genetic innovations in the forest pathogenic fungi Armillaria.</title>
        <authorList>
            <person name="Sipos G."/>
            <person name="Prasanna A.N."/>
            <person name="Walter M.C."/>
            <person name="O'Connor E."/>
            <person name="Balint B."/>
            <person name="Krizsan K."/>
            <person name="Kiss B."/>
            <person name="Hess J."/>
            <person name="Varga T."/>
            <person name="Slot J."/>
            <person name="Riley R."/>
            <person name="Boka B."/>
            <person name="Rigling D."/>
            <person name="Barry K."/>
            <person name="Lee J."/>
            <person name="Mihaltcheva S."/>
            <person name="LaButti K."/>
            <person name="Lipzen A."/>
            <person name="Waldron R."/>
            <person name="Moloney N.M."/>
            <person name="Sperisen C."/>
            <person name="Kredics L."/>
            <person name="Vagvoelgyi C."/>
            <person name="Patrignani A."/>
            <person name="Fitzpatrick D."/>
            <person name="Nagy I."/>
            <person name="Doyle S."/>
            <person name="Anderson J.B."/>
            <person name="Grigoriev I.V."/>
            <person name="Gueldener U."/>
            <person name="Muensterkoetter M."/>
            <person name="Nagy L.G."/>
        </authorList>
    </citation>
    <scope>NUCLEOTIDE SEQUENCE [LARGE SCALE GENOMIC DNA]</scope>
    <source>
        <strain evidence="4">C18/9</strain>
    </source>
</reference>
<evidence type="ECO:0000259" key="2">
    <source>
        <dbReference type="Pfam" id="PF00171"/>
    </source>
</evidence>
<dbReference type="AlphaFoldDB" id="A0A284S5G3"/>
<keyword evidence="1" id="KW-0560">Oxidoreductase</keyword>
<protein>
    <recommendedName>
        <fullName evidence="2">Aldehyde dehydrogenase domain-containing protein</fullName>
    </recommendedName>
</protein>
<dbReference type="Pfam" id="PF00171">
    <property type="entry name" value="Aldedh"/>
    <property type="match status" value="1"/>
</dbReference>
<dbReference type="GO" id="GO:0004777">
    <property type="term" value="F:succinate-semialdehyde dehydrogenase (NAD+) activity"/>
    <property type="evidence" value="ECO:0007669"/>
    <property type="project" value="TreeGrafter"/>
</dbReference>
<dbReference type="InterPro" id="IPR050740">
    <property type="entry name" value="Aldehyde_DH_Superfamily"/>
</dbReference>
<dbReference type="OrthoDB" id="310895at2759"/>
<dbReference type="PANTHER" id="PTHR43353">
    <property type="entry name" value="SUCCINATE-SEMIALDEHYDE DEHYDROGENASE, MITOCHONDRIAL"/>
    <property type="match status" value="1"/>
</dbReference>
<dbReference type="InterPro" id="IPR016163">
    <property type="entry name" value="Ald_DH_C"/>
</dbReference>
<accession>A0A284S5G3</accession>